<feature type="chain" id="PRO_5019305175" evidence="1">
    <location>
        <begin position="17"/>
        <end position="69"/>
    </location>
</feature>
<keyword evidence="1" id="KW-0732">Signal</keyword>
<feature type="signal peptide" evidence="1">
    <location>
        <begin position="1"/>
        <end position="16"/>
    </location>
</feature>
<reference evidence="2" key="4">
    <citation type="submission" date="2019-03" db="UniProtKB">
        <authorList>
            <consortium name="EnsemblPlants"/>
        </authorList>
    </citation>
    <scope>IDENTIFICATION</scope>
</reference>
<reference evidence="3" key="2">
    <citation type="journal article" date="2017" name="Nat. Plants">
        <title>The Aegilops tauschii genome reveals multiple impacts of transposons.</title>
        <authorList>
            <person name="Zhao G."/>
            <person name="Zou C."/>
            <person name="Li K."/>
            <person name="Wang K."/>
            <person name="Li T."/>
            <person name="Gao L."/>
            <person name="Zhang X."/>
            <person name="Wang H."/>
            <person name="Yang Z."/>
            <person name="Liu X."/>
            <person name="Jiang W."/>
            <person name="Mao L."/>
            <person name="Kong X."/>
            <person name="Jiao Y."/>
            <person name="Jia J."/>
        </authorList>
    </citation>
    <scope>NUCLEOTIDE SEQUENCE [LARGE SCALE GENOMIC DNA]</scope>
    <source>
        <strain evidence="3">cv. AL8/78</strain>
    </source>
</reference>
<dbReference type="EnsemblPlants" id="AET5Gv21086200.5">
    <property type="protein sequence ID" value="AET5Gv21086200.5"/>
    <property type="gene ID" value="AET5Gv21086200"/>
</dbReference>
<evidence type="ECO:0000313" key="3">
    <source>
        <dbReference type="Proteomes" id="UP000015105"/>
    </source>
</evidence>
<evidence type="ECO:0000256" key="1">
    <source>
        <dbReference type="SAM" id="SignalP"/>
    </source>
</evidence>
<proteinExistence type="predicted"/>
<accession>A0A453M7I3</accession>
<dbReference type="Gramene" id="AET5Gv21086200.5">
    <property type="protein sequence ID" value="AET5Gv21086200.5"/>
    <property type="gene ID" value="AET5Gv21086200"/>
</dbReference>
<organism evidence="2 3">
    <name type="scientific">Aegilops tauschii subsp. strangulata</name>
    <name type="common">Goatgrass</name>
    <dbReference type="NCBI Taxonomy" id="200361"/>
    <lineage>
        <taxon>Eukaryota</taxon>
        <taxon>Viridiplantae</taxon>
        <taxon>Streptophyta</taxon>
        <taxon>Embryophyta</taxon>
        <taxon>Tracheophyta</taxon>
        <taxon>Spermatophyta</taxon>
        <taxon>Magnoliopsida</taxon>
        <taxon>Liliopsida</taxon>
        <taxon>Poales</taxon>
        <taxon>Poaceae</taxon>
        <taxon>BOP clade</taxon>
        <taxon>Pooideae</taxon>
        <taxon>Triticodae</taxon>
        <taxon>Triticeae</taxon>
        <taxon>Triticinae</taxon>
        <taxon>Aegilops</taxon>
    </lineage>
</organism>
<reference evidence="2" key="3">
    <citation type="journal article" date="2017" name="Nature">
        <title>Genome sequence of the progenitor of the wheat D genome Aegilops tauschii.</title>
        <authorList>
            <person name="Luo M.C."/>
            <person name="Gu Y.Q."/>
            <person name="Puiu D."/>
            <person name="Wang H."/>
            <person name="Twardziok S.O."/>
            <person name="Deal K.R."/>
            <person name="Huo N."/>
            <person name="Zhu T."/>
            <person name="Wang L."/>
            <person name="Wang Y."/>
            <person name="McGuire P.E."/>
            <person name="Liu S."/>
            <person name="Long H."/>
            <person name="Ramasamy R.K."/>
            <person name="Rodriguez J.C."/>
            <person name="Van S.L."/>
            <person name="Yuan L."/>
            <person name="Wang Z."/>
            <person name="Xia Z."/>
            <person name="Xiao L."/>
            <person name="Anderson O.D."/>
            <person name="Ouyang S."/>
            <person name="Liang Y."/>
            <person name="Zimin A.V."/>
            <person name="Pertea G."/>
            <person name="Qi P."/>
            <person name="Bennetzen J.L."/>
            <person name="Dai X."/>
            <person name="Dawson M.W."/>
            <person name="Muller H.G."/>
            <person name="Kugler K."/>
            <person name="Rivarola-Duarte L."/>
            <person name="Spannagl M."/>
            <person name="Mayer K.F.X."/>
            <person name="Lu F.H."/>
            <person name="Bevan M.W."/>
            <person name="Leroy P."/>
            <person name="Li P."/>
            <person name="You F.M."/>
            <person name="Sun Q."/>
            <person name="Liu Z."/>
            <person name="Lyons E."/>
            <person name="Wicker T."/>
            <person name="Salzberg S.L."/>
            <person name="Devos K.M."/>
            <person name="Dvorak J."/>
        </authorList>
    </citation>
    <scope>NUCLEOTIDE SEQUENCE [LARGE SCALE GENOMIC DNA]</scope>
    <source>
        <strain evidence="2">cv. AL8/78</strain>
    </source>
</reference>
<evidence type="ECO:0000313" key="2">
    <source>
        <dbReference type="EnsemblPlants" id="AET5Gv21086200.5"/>
    </source>
</evidence>
<sequence length="69" mass="7980">FLLPGFRLLLLDIVMCYTMKASMNQHVLLMLHVKLGLLYLSTEHHPCNIHYVFLFLFNQCTNMSAVLAP</sequence>
<name>A0A453M7I3_AEGTS</name>
<dbReference type="Proteomes" id="UP000015105">
    <property type="component" value="Chromosome 5D"/>
</dbReference>
<protein>
    <submittedName>
        <fullName evidence="2">Uncharacterized protein</fullName>
    </submittedName>
</protein>
<reference evidence="2" key="5">
    <citation type="journal article" date="2021" name="G3 (Bethesda)">
        <title>Aegilops tauschii genome assembly Aet v5.0 features greater sequence contiguity and improved annotation.</title>
        <authorList>
            <person name="Wang L."/>
            <person name="Zhu T."/>
            <person name="Rodriguez J.C."/>
            <person name="Deal K.R."/>
            <person name="Dubcovsky J."/>
            <person name="McGuire P.E."/>
            <person name="Lux T."/>
            <person name="Spannagl M."/>
            <person name="Mayer K.F.X."/>
            <person name="Baldrich P."/>
            <person name="Meyers B.C."/>
            <person name="Huo N."/>
            <person name="Gu Y.Q."/>
            <person name="Zhou H."/>
            <person name="Devos K.M."/>
            <person name="Bennetzen J.L."/>
            <person name="Unver T."/>
            <person name="Budak H."/>
            <person name="Gulick P.J."/>
            <person name="Galiba G."/>
            <person name="Kalapos B."/>
            <person name="Nelson D.R."/>
            <person name="Li P."/>
            <person name="You F.M."/>
            <person name="Luo M.C."/>
            <person name="Dvorak J."/>
        </authorList>
    </citation>
    <scope>NUCLEOTIDE SEQUENCE [LARGE SCALE GENOMIC DNA]</scope>
    <source>
        <strain evidence="2">cv. AL8/78</strain>
    </source>
</reference>
<reference evidence="3" key="1">
    <citation type="journal article" date="2014" name="Science">
        <title>Ancient hybridizations among the ancestral genomes of bread wheat.</title>
        <authorList>
            <consortium name="International Wheat Genome Sequencing Consortium,"/>
            <person name="Marcussen T."/>
            <person name="Sandve S.R."/>
            <person name="Heier L."/>
            <person name="Spannagl M."/>
            <person name="Pfeifer M."/>
            <person name="Jakobsen K.S."/>
            <person name="Wulff B.B."/>
            <person name="Steuernagel B."/>
            <person name="Mayer K.F."/>
            <person name="Olsen O.A."/>
        </authorList>
    </citation>
    <scope>NUCLEOTIDE SEQUENCE [LARGE SCALE GENOMIC DNA]</scope>
    <source>
        <strain evidence="3">cv. AL8/78</strain>
    </source>
</reference>
<keyword evidence="3" id="KW-1185">Reference proteome</keyword>
<dbReference type="AlphaFoldDB" id="A0A453M7I3"/>